<dbReference type="InterPro" id="IPR051353">
    <property type="entry name" value="Tobamovirus_resist_UPF0261"/>
</dbReference>
<accession>A0A2R7Y8J8</accession>
<proteinExistence type="predicted"/>
<dbReference type="InterPro" id="IPR056778">
    <property type="entry name" value="UPF0261_C"/>
</dbReference>
<dbReference type="Gene3D" id="3.40.50.12030">
    <property type="entry name" value="Uncharacterised protein family UPF0261, NC domain"/>
    <property type="match status" value="1"/>
</dbReference>
<evidence type="ECO:0000259" key="2">
    <source>
        <dbReference type="Pfam" id="PF23189"/>
    </source>
</evidence>
<evidence type="ECO:0000259" key="1">
    <source>
        <dbReference type="Pfam" id="PF06792"/>
    </source>
</evidence>
<organism evidence="3 4">
    <name type="scientific">Zestosphaera tikiterensis</name>
    <dbReference type="NCBI Taxonomy" id="1973259"/>
    <lineage>
        <taxon>Archaea</taxon>
        <taxon>Thermoproteota</taxon>
        <taxon>Thermoprotei</taxon>
        <taxon>Desulfurococcales</taxon>
        <taxon>Desulfurococcaceae</taxon>
        <taxon>Zestosphaera</taxon>
    </lineage>
</organism>
<dbReference type="CDD" id="cd15488">
    <property type="entry name" value="Tm-1-like"/>
    <property type="match status" value="1"/>
</dbReference>
<dbReference type="Gene3D" id="3.40.50.12020">
    <property type="entry name" value="Uncharacterised protein family UPF0261, NN domain"/>
    <property type="match status" value="1"/>
</dbReference>
<protein>
    <submittedName>
        <fullName evidence="3">Uncharacterized protein</fullName>
    </submittedName>
</protein>
<dbReference type="Pfam" id="PF23189">
    <property type="entry name" value="UPF0261_C"/>
    <property type="match status" value="1"/>
</dbReference>
<dbReference type="PANTHER" id="PTHR31862">
    <property type="entry name" value="UPF0261 DOMAIN PROTEIN (AFU_ORTHOLOGUE AFUA_1G10120)"/>
    <property type="match status" value="1"/>
</dbReference>
<dbReference type="Proteomes" id="UP000244093">
    <property type="component" value="Unassembled WGS sequence"/>
</dbReference>
<sequence length="469" mass="50897">MVKKPVIAVLATLDTKECEGYYLKERIEAHGGKAVLIDLSMRKYMPKLGTPDVGNDVIAKAAGYTLEEVHTLDRSKAQEVMAKGAVKILKEMLSSGALDGVVGLGGSTGLSLCVMIMKELPLFMPKYVVTTVITEAGKLIAGTDVTAFWSISDIAGGEEVNAIEAEVLNRVAAAVVKASSPEPYSITKKPTILASQFGNTTPHLIVAKDYLTKQGYDLIPFHALGITGGYVMERLLESGVASGVLDVTTHELVDEVAGGVLIASHGGKLRLKTAAELGIPQVVLPGAVDMINFWAPETVPHHFRTRCAYEHSKGLVTLIRATAEELYKVGKLMAERLNDAKGPTLIVFPLRGFSIIDNDVNAKPRPGAYCQEMVEENGKITFKPTMKPWHDPKADLQLLKALLEHLDLSNPNIDLVVLDYNINDPEVALFSAKTLDAMIKGQWSKGRYPHIEELDPSKVVKNPRELIQA</sequence>
<gene>
    <name evidence="3" type="ORF">B7O98_00135</name>
</gene>
<evidence type="ECO:0000313" key="4">
    <source>
        <dbReference type="Proteomes" id="UP000244093"/>
    </source>
</evidence>
<dbReference type="AlphaFoldDB" id="A0A2R7Y8J8"/>
<comment type="caution">
    <text evidence="3">The sequence shown here is derived from an EMBL/GenBank/DDBJ whole genome shotgun (WGS) entry which is preliminary data.</text>
</comment>
<reference evidence="3 4" key="1">
    <citation type="journal article" date="2018" name="Syst. Appl. Microbiol.">
        <title>A new symbiotic nanoarchaeote (Candidatus Nanoclepta minutus) and its host (Zestosphaera tikiterensis gen. nov., sp. nov.) from a New Zealand hot spring.</title>
        <authorList>
            <person name="St John E."/>
            <person name="Liu Y."/>
            <person name="Podar M."/>
            <person name="Stott M.B."/>
            <person name="Meneghin J."/>
            <person name="Chen Z."/>
            <person name="Lagutin K."/>
            <person name="Mitchell K."/>
            <person name="Reysenbach A.L."/>
        </authorList>
    </citation>
    <scope>NUCLEOTIDE SEQUENCE [LARGE SCALE GENOMIC DNA]</scope>
    <source>
        <strain evidence="3">NZ3</strain>
    </source>
</reference>
<dbReference type="Pfam" id="PF06792">
    <property type="entry name" value="UPF0261"/>
    <property type="match status" value="1"/>
</dbReference>
<dbReference type="InterPro" id="IPR044122">
    <property type="entry name" value="UPF0261_N"/>
</dbReference>
<evidence type="ECO:0000313" key="3">
    <source>
        <dbReference type="EMBL" id="PUA33868.1"/>
    </source>
</evidence>
<name>A0A2R7Y8J8_9CREN</name>
<dbReference type="PANTHER" id="PTHR31862:SF1">
    <property type="entry name" value="UPF0261 DOMAIN PROTEIN (AFU_ORTHOLOGUE AFUA_1G10120)"/>
    <property type="match status" value="1"/>
</dbReference>
<dbReference type="EMBL" id="NBVN01000001">
    <property type="protein sequence ID" value="PUA33868.1"/>
    <property type="molecule type" value="Genomic_DNA"/>
</dbReference>
<feature type="domain" description="UPF0261" evidence="2">
    <location>
        <begin position="189"/>
        <end position="359"/>
    </location>
</feature>
<feature type="domain" description="UPF0261" evidence="1">
    <location>
        <begin position="6"/>
        <end position="177"/>
    </location>
</feature>